<proteinExistence type="predicted"/>
<dbReference type="OrthoDB" id="7061945at2"/>
<organism evidence="2 3">
    <name type="scientific">Pseudoduganella dura</name>
    <dbReference type="NCBI Taxonomy" id="321982"/>
    <lineage>
        <taxon>Bacteria</taxon>
        <taxon>Pseudomonadati</taxon>
        <taxon>Pseudomonadota</taxon>
        <taxon>Betaproteobacteria</taxon>
        <taxon>Burkholderiales</taxon>
        <taxon>Oxalobacteraceae</taxon>
        <taxon>Telluria group</taxon>
        <taxon>Pseudoduganella</taxon>
    </lineage>
</organism>
<evidence type="ECO:0000313" key="2">
    <source>
        <dbReference type="EMBL" id="MUI15989.1"/>
    </source>
</evidence>
<evidence type="ECO:0000256" key="1">
    <source>
        <dbReference type="SAM" id="MobiDB-lite"/>
    </source>
</evidence>
<dbReference type="AlphaFoldDB" id="A0A6I3XHQ6"/>
<accession>A0A6I3XHQ6</accession>
<keyword evidence="3" id="KW-1185">Reference proteome</keyword>
<sequence>MAGAGSPATHDASRQDGRTHAPRRVTTIDLRPVTKLSLLALLAATTVSCSEHDTITESISRQFKQTGRHSVDLHTAVPQSWNRVCILGPYSDKAATHATLGFKWDSDKVSDVATNDGIVLLAFVDNAGDADKVAFFTNYPRGMGDFSNLSRRCFARPDAKFEQVDRPLKGWPGLFHAPVGKDIVSSIFPL</sequence>
<gene>
    <name evidence="2" type="ORF">GJV26_26525</name>
</gene>
<dbReference type="Proteomes" id="UP000431684">
    <property type="component" value="Unassembled WGS sequence"/>
</dbReference>
<comment type="caution">
    <text evidence="2">The sequence shown here is derived from an EMBL/GenBank/DDBJ whole genome shotgun (WGS) entry which is preliminary data.</text>
</comment>
<feature type="region of interest" description="Disordered" evidence="1">
    <location>
        <begin position="1"/>
        <end position="25"/>
    </location>
</feature>
<dbReference type="RefSeq" id="WP_155711609.1">
    <property type="nucleotide sequence ID" value="NZ_BMWU01000015.1"/>
</dbReference>
<reference evidence="2 3" key="1">
    <citation type="submission" date="2019-11" db="EMBL/GenBank/DDBJ databases">
        <title>Draft Genome Sequences of Six Type Strains of the Genus Massilia.</title>
        <authorList>
            <person name="Miess H."/>
            <person name="Frediansyah A."/>
            <person name="Goeker M."/>
            <person name="Gross H."/>
        </authorList>
    </citation>
    <scope>NUCLEOTIDE SEQUENCE [LARGE SCALE GENOMIC DNA]</scope>
    <source>
        <strain evidence="2 3">DSM 17513</strain>
    </source>
</reference>
<evidence type="ECO:0000313" key="3">
    <source>
        <dbReference type="Proteomes" id="UP000431684"/>
    </source>
</evidence>
<name>A0A6I3XHQ6_9BURK</name>
<protein>
    <submittedName>
        <fullName evidence="2">Uncharacterized protein</fullName>
    </submittedName>
</protein>
<dbReference type="EMBL" id="WNWM01000002">
    <property type="protein sequence ID" value="MUI15989.1"/>
    <property type="molecule type" value="Genomic_DNA"/>
</dbReference>